<comment type="caution">
    <text evidence="1">The sequence shown here is derived from an EMBL/GenBank/DDBJ whole genome shotgun (WGS) entry which is preliminary data.</text>
</comment>
<keyword evidence="2" id="KW-1185">Reference proteome</keyword>
<dbReference type="EMBL" id="CAJVPM010002076">
    <property type="protein sequence ID" value="CAG8479473.1"/>
    <property type="molecule type" value="Genomic_DNA"/>
</dbReference>
<evidence type="ECO:0000313" key="2">
    <source>
        <dbReference type="Proteomes" id="UP000789860"/>
    </source>
</evidence>
<reference evidence="1" key="1">
    <citation type="submission" date="2021-06" db="EMBL/GenBank/DDBJ databases">
        <authorList>
            <person name="Kallberg Y."/>
            <person name="Tangrot J."/>
            <person name="Rosling A."/>
        </authorList>
    </citation>
    <scope>NUCLEOTIDE SEQUENCE</scope>
    <source>
        <strain evidence="1">AU212A</strain>
    </source>
</reference>
<feature type="non-terminal residue" evidence="1">
    <location>
        <position position="206"/>
    </location>
</feature>
<gene>
    <name evidence="1" type="ORF">SCALOS_LOCUS2363</name>
</gene>
<proteinExistence type="predicted"/>
<organism evidence="1 2">
    <name type="scientific">Scutellospora calospora</name>
    <dbReference type="NCBI Taxonomy" id="85575"/>
    <lineage>
        <taxon>Eukaryota</taxon>
        <taxon>Fungi</taxon>
        <taxon>Fungi incertae sedis</taxon>
        <taxon>Mucoromycota</taxon>
        <taxon>Glomeromycotina</taxon>
        <taxon>Glomeromycetes</taxon>
        <taxon>Diversisporales</taxon>
        <taxon>Gigasporaceae</taxon>
        <taxon>Scutellospora</taxon>
    </lineage>
</organism>
<name>A0ACA9KL01_9GLOM</name>
<protein>
    <submittedName>
        <fullName evidence="1">11531_t:CDS:1</fullName>
    </submittedName>
</protein>
<accession>A0ACA9KL01</accession>
<dbReference type="Proteomes" id="UP000789860">
    <property type="component" value="Unassembled WGS sequence"/>
</dbReference>
<sequence>IILALKPFNVVENKAFQNIIKKLDPFYQVPKCKAIYNLAISQFYEQKNLIKNYLSNIINIFQFKGSYTREIIADKIYNLLKEFEIEAKVILLTTDNKQFNKATIELSSQSYPTITHTQIILLVLRNDLKQDKGENFQLQYVVNTMLSKFIEYFNLITESLHISAFLNSRYKKYCFPYISIEEILTSIREKIDQQLPLIVTKPKKLS</sequence>
<feature type="non-terminal residue" evidence="1">
    <location>
        <position position="1"/>
    </location>
</feature>
<evidence type="ECO:0000313" key="1">
    <source>
        <dbReference type="EMBL" id="CAG8479473.1"/>
    </source>
</evidence>